<dbReference type="GeneID" id="78230946"/>
<sequence>MKKEFTGVSGFTVRLEDNEHLFVKSSITKENLHLAHLEWIKLGEVNSQGRGTFIIVTDDTTPFQIVFKKNQYDEMKELYEILLPYTKRLLFEKENNKLTILNKGNLDKKVRPMNKLNISPPYDSISFTDINSYQIVCDKQVINNDMLKNTASGKYIAGGVGSLIGALSSLNNGEYISNLQIKLNLNNFDKPCVYVNYITRNTKTNSEMAKDLIKMCDEDLAKLEIITKKEENNIPQENNTNDPIEEVKRLKELLDMGILFQEEFDKKKKELLNL</sequence>
<gene>
    <name evidence="1" type="ORF">HMPREF9488_01313</name>
</gene>
<comment type="caution">
    <text evidence="1">The sequence shown here is derived from an EMBL/GenBank/DDBJ whole genome shotgun (WGS) entry which is preliminary data.</text>
</comment>
<protein>
    <recommendedName>
        <fullName evidence="3">SHOCT domain-containing protein</fullName>
    </recommendedName>
</protein>
<name>E7G975_9FIRM</name>
<dbReference type="OrthoDB" id="1652131at2"/>
<accession>E7G975</accession>
<proteinExistence type="predicted"/>
<evidence type="ECO:0008006" key="3">
    <source>
        <dbReference type="Google" id="ProtNLM"/>
    </source>
</evidence>
<reference evidence="1 2" key="1">
    <citation type="submission" date="2010-12" db="EMBL/GenBank/DDBJ databases">
        <title>The Genome Sequence of Coprobacillus sp. strain 29_1.</title>
        <authorList>
            <consortium name="The Broad Institute Genome Sequencing Platform"/>
            <person name="Earl A."/>
            <person name="Ward D."/>
            <person name="Feldgarden M."/>
            <person name="Gevers D."/>
            <person name="Daigneault M."/>
            <person name="Sibley C.D."/>
            <person name="White A."/>
            <person name="Strauss J."/>
            <person name="Allen-Vercoe E."/>
            <person name="Young S.K."/>
            <person name="Zeng Q."/>
            <person name="Gargeya S."/>
            <person name="Fitzgerald M."/>
            <person name="Haas B."/>
            <person name="Abouelleil A."/>
            <person name="Alvarado L."/>
            <person name="Arachchi H.M."/>
            <person name="Berlin A."/>
            <person name="Brown A."/>
            <person name="Chapman S.B."/>
            <person name="Chen Z."/>
            <person name="Dunbar C."/>
            <person name="Freedman E."/>
            <person name="Gearin G."/>
            <person name="Gellesch M."/>
            <person name="Goldberg J."/>
            <person name="Griggs A."/>
            <person name="Gujja S."/>
            <person name="Heilman E."/>
            <person name="Heiman D."/>
            <person name="Howarth C."/>
            <person name="Larson L."/>
            <person name="Lui A."/>
            <person name="MacDonald P.J.P."/>
            <person name="Mehta T."/>
            <person name="Montmayeur A."/>
            <person name="Murphy C."/>
            <person name="Neiman D."/>
            <person name="Pearson M."/>
            <person name="Priest M."/>
            <person name="Roberts A."/>
            <person name="Saif S."/>
            <person name="Shea T."/>
            <person name="Shenoy N."/>
            <person name="Sisk P."/>
            <person name="Stolte C."/>
            <person name="Sykes S."/>
            <person name="White J."/>
            <person name="Yandava C."/>
            <person name="Nusbaum C."/>
            <person name="Birren B."/>
        </authorList>
    </citation>
    <scope>NUCLEOTIDE SEQUENCE [LARGE SCALE GENOMIC DNA]</scope>
    <source>
        <strain evidence="1 2">29_1</strain>
    </source>
</reference>
<dbReference type="AlphaFoldDB" id="E7G975"/>
<organism evidence="1 2">
    <name type="scientific">Coprobacillus cateniformis</name>
    <dbReference type="NCBI Taxonomy" id="100884"/>
    <lineage>
        <taxon>Bacteria</taxon>
        <taxon>Bacillati</taxon>
        <taxon>Bacillota</taxon>
        <taxon>Erysipelotrichia</taxon>
        <taxon>Erysipelotrichales</taxon>
        <taxon>Coprobacillaceae</taxon>
        <taxon>Coprobacillus</taxon>
    </lineage>
</organism>
<dbReference type="STRING" id="100884.GCA_000269565_03156"/>
<dbReference type="eggNOG" id="ENOG5032PH9">
    <property type="taxonomic scope" value="Bacteria"/>
</dbReference>
<dbReference type="Proteomes" id="UP000003157">
    <property type="component" value="Unassembled WGS sequence"/>
</dbReference>
<dbReference type="EMBL" id="ADKX01000024">
    <property type="protein sequence ID" value="EFW05365.1"/>
    <property type="molecule type" value="Genomic_DNA"/>
</dbReference>
<evidence type="ECO:0000313" key="1">
    <source>
        <dbReference type="EMBL" id="EFW05365.1"/>
    </source>
</evidence>
<dbReference type="HOGENOM" id="CLU_945747_0_0_9"/>
<evidence type="ECO:0000313" key="2">
    <source>
        <dbReference type="Proteomes" id="UP000003157"/>
    </source>
</evidence>
<dbReference type="RefSeq" id="WP_008788429.1">
    <property type="nucleotide sequence ID" value="NZ_AKCB01000002.1"/>
</dbReference>
<keyword evidence="2" id="KW-1185">Reference proteome</keyword>